<dbReference type="OrthoDB" id="435881at2759"/>
<dbReference type="AlphaFoldDB" id="A0A7R9GHW5"/>
<reference evidence="7" key="1">
    <citation type="submission" date="2020-11" db="EMBL/GenBank/DDBJ databases">
        <authorList>
            <person name="Tran Van P."/>
        </authorList>
    </citation>
    <scope>NUCLEOTIDE SEQUENCE</scope>
</reference>
<dbReference type="GO" id="GO:0003677">
    <property type="term" value="F:DNA binding"/>
    <property type="evidence" value="ECO:0007669"/>
    <property type="project" value="TreeGrafter"/>
</dbReference>
<dbReference type="GO" id="GO:0045892">
    <property type="term" value="P:negative regulation of DNA-templated transcription"/>
    <property type="evidence" value="ECO:0007669"/>
    <property type="project" value="TreeGrafter"/>
</dbReference>
<dbReference type="GO" id="GO:0005737">
    <property type="term" value="C:cytoplasm"/>
    <property type="evidence" value="ECO:0007669"/>
    <property type="project" value="TreeGrafter"/>
</dbReference>
<dbReference type="GO" id="GO:0005634">
    <property type="term" value="C:nucleus"/>
    <property type="evidence" value="ECO:0007669"/>
    <property type="project" value="TreeGrafter"/>
</dbReference>
<dbReference type="PANTHER" id="PTHR11455:SF30">
    <property type="entry name" value="CRYPTOCHROME-1"/>
    <property type="match status" value="1"/>
</dbReference>
<dbReference type="Proteomes" id="UP000678499">
    <property type="component" value="Unassembled WGS sequence"/>
</dbReference>
<feature type="non-terminal residue" evidence="7">
    <location>
        <position position="1"/>
    </location>
</feature>
<dbReference type="GO" id="GO:0043153">
    <property type="term" value="P:entrainment of circadian clock by photoperiod"/>
    <property type="evidence" value="ECO:0007669"/>
    <property type="project" value="TreeGrafter"/>
</dbReference>
<accession>A0A7R9GHW5</accession>
<dbReference type="EMBL" id="CAJPEX010004971">
    <property type="protein sequence ID" value="CAG0923333.1"/>
    <property type="molecule type" value="Genomic_DNA"/>
</dbReference>
<evidence type="ECO:0000259" key="6">
    <source>
        <dbReference type="Pfam" id="PF03441"/>
    </source>
</evidence>
<proteinExistence type="inferred from homology"/>
<dbReference type="Pfam" id="PF03441">
    <property type="entry name" value="FAD_binding_7"/>
    <property type="match status" value="1"/>
</dbReference>
<evidence type="ECO:0000256" key="4">
    <source>
        <dbReference type="PIRSR" id="PIRSR602081-1"/>
    </source>
</evidence>
<dbReference type="InterPro" id="IPR005101">
    <property type="entry name" value="Cryptochr/Photolyase_FAD-bd"/>
</dbReference>
<feature type="site" description="Electron transfer via tryptophanyl radical" evidence="5">
    <location>
        <position position="251"/>
    </location>
</feature>
<evidence type="ECO:0000256" key="3">
    <source>
        <dbReference type="ARBA" id="ARBA00022827"/>
    </source>
</evidence>
<dbReference type="FunFam" id="1.10.579.10:FF:000001">
    <property type="entry name" value="Cryptochrome 1"/>
    <property type="match status" value="1"/>
</dbReference>
<evidence type="ECO:0000256" key="5">
    <source>
        <dbReference type="PIRSR" id="PIRSR602081-2"/>
    </source>
</evidence>
<sequence length="418" mass="47687">KYQIGLKIASRIIDKNGGQAPMTYRQFHSVLSQMDPPHPPAGTVTQEYLDRHCPKSVSPIDEDHDDKYGIPTLEELGFITSGLKQTLWPGGETEALTRLERHLERRAWVASFGRPRMTPQSLMANQTGLNPYLRFGCLSPKTFYHQMSELYRKIKKCPPPLSLHGQLLWREFFYCAATNNPKFDRMEGNPICVQIPWVKNPPALAKWANGQTGYPWIDAIMTQLREEGWIHQLARHAVACFLTRGDLWLSWEEGMKVFEELLLEADWSVNAGSWMWLSCSSFFQQFFHSYCPVKFGRKVDPNGDYIRRYLPVLKSYPTKYIHEPWKAPETVQKSARCIVGKDYPLPMLNHSEVSKINVERIRQVYRRLSNFKNGPGRVPKAISCPLSTESCRSNGGHDDDAAAVIASASLTTPATIEV</sequence>
<feature type="domain" description="Cryptochrome/DNA photolyase FAD-binding" evidence="6">
    <location>
        <begin position="165"/>
        <end position="362"/>
    </location>
</feature>
<comment type="cofactor">
    <cofactor evidence="4">
        <name>FAD</name>
        <dbReference type="ChEBI" id="CHEBI:57692"/>
    </cofactor>
    <text evidence="4">Binds 1 FAD per subunit.</text>
</comment>
<evidence type="ECO:0000256" key="2">
    <source>
        <dbReference type="ARBA" id="ARBA00022630"/>
    </source>
</evidence>
<dbReference type="EMBL" id="OA887008">
    <property type="protein sequence ID" value="CAD7283181.1"/>
    <property type="molecule type" value="Genomic_DNA"/>
</dbReference>
<dbReference type="Gene3D" id="1.25.40.80">
    <property type="match status" value="1"/>
</dbReference>
<keyword evidence="8" id="KW-1185">Reference proteome</keyword>
<feature type="binding site" evidence="4">
    <location>
        <begin position="166"/>
        <end position="173"/>
    </location>
    <ligand>
        <name>FAD</name>
        <dbReference type="ChEBI" id="CHEBI:57692"/>
    </ligand>
</feature>
<dbReference type="PANTHER" id="PTHR11455">
    <property type="entry name" value="CRYPTOCHROME"/>
    <property type="match status" value="1"/>
</dbReference>
<dbReference type="SUPFAM" id="SSF48173">
    <property type="entry name" value="Cryptochrome/photolyase FAD-binding domain"/>
    <property type="match status" value="1"/>
</dbReference>
<organism evidence="7">
    <name type="scientific">Notodromas monacha</name>
    <dbReference type="NCBI Taxonomy" id="399045"/>
    <lineage>
        <taxon>Eukaryota</taxon>
        <taxon>Metazoa</taxon>
        <taxon>Ecdysozoa</taxon>
        <taxon>Arthropoda</taxon>
        <taxon>Crustacea</taxon>
        <taxon>Oligostraca</taxon>
        <taxon>Ostracoda</taxon>
        <taxon>Podocopa</taxon>
        <taxon>Podocopida</taxon>
        <taxon>Cypridocopina</taxon>
        <taxon>Cypridoidea</taxon>
        <taxon>Cyprididae</taxon>
        <taxon>Notodromas</taxon>
    </lineage>
</organism>
<keyword evidence="3 4" id="KW-0274">FAD</keyword>
<dbReference type="Gene3D" id="1.10.579.10">
    <property type="entry name" value="DNA Cyclobutane Dipyrimidine Photolyase, subunit A, domain 3"/>
    <property type="match status" value="1"/>
</dbReference>
<dbReference type="GO" id="GO:0032922">
    <property type="term" value="P:circadian regulation of gene expression"/>
    <property type="evidence" value="ECO:0007669"/>
    <property type="project" value="TreeGrafter"/>
</dbReference>
<keyword evidence="2 4" id="KW-0285">Flavoprotein</keyword>
<feature type="site" description="Electron transfer via tryptophanyl radical" evidence="5">
    <location>
        <position position="274"/>
    </location>
</feature>
<dbReference type="GO" id="GO:0071949">
    <property type="term" value="F:FAD binding"/>
    <property type="evidence" value="ECO:0007669"/>
    <property type="project" value="TreeGrafter"/>
</dbReference>
<gene>
    <name evidence="7" type="ORF">NMOB1V02_LOCUS10799</name>
</gene>
<dbReference type="InterPro" id="IPR036134">
    <property type="entry name" value="Crypto/Photolyase_FAD-like_sf"/>
</dbReference>
<evidence type="ECO:0000256" key="1">
    <source>
        <dbReference type="ARBA" id="ARBA00005862"/>
    </source>
</evidence>
<feature type="site" description="Electron transfer via tryptophanyl radical" evidence="5">
    <location>
        <position position="197"/>
    </location>
</feature>
<comment type="similarity">
    <text evidence="1">Belongs to the DNA photolyase class-1 family.</text>
</comment>
<dbReference type="InterPro" id="IPR002081">
    <property type="entry name" value="Cryptochrome/DNA_photolyase_1"/>
</dbReference>
<evidence type="ECO:0000313" key="7">
    <source>
        <dbReference type="EMBL" id="CAD7283181.1"/>
    </source>
</evidence>
<name>A0A7R9GHW5_9CRUS</name>
<protein>
    <recommendedName>
        <fullName evidence="6">Cryptochrome/DNA photolyase FAD-binding domain-containing protein</fullName>
    </recommendedName>
</protein>
<evidence type="ECO:0000313" key="8">
    <source>
        <dbReference type="Proteomes" id="UP000678499"/>
    </source>
</evidence>